<dbReference type="InterPro" id="IPR033175">
    <property type="entry name" value="PSD-A"/>
</dbReference>
<evidence type="ECO:0000256" key="2">
    <source>
        <dbReference type="ARBA" id="ARBA00022516"/>
    </source>
</evidence>
<reference evidence="13" key="1">
    <citation type="journal article" date="2019" name="Int. J. Syst. Evol. Microbiol.">
        <title>The Global Catalogue of Microorganisms (GCM) 10K type strain sequencing project: providing services to taxonomists for standard genome sequencing and annotation.</title>
        <authorList>
            <consortium name="The Broad Institute Genomics Platform"/>
            <consortium name="The Broad Institute Genome Sequencing Center for Infectious Disease"/>
            <person name="Wu L."/>
            <person name="Ma J."/>
        </authorList>
    </citation>
    <scope>NUCLEOTIDE SEQUENCE [LARGE SCALE GENOMIC DNA]</scope>
    <source>
        <strain evidence="13">CGMCC 1.16275</strain>
    </source>
</reference>
<comment type="subunit">
    <text evidence="11">Heterodimer of a large membrane-associated beta subunit and a small pyruvoyl-containing alpha subunit.</text>
</comment>
<dbReference type="NCBIfam" id="NF003685">
    <property type="entry name" value="PRK05305.2-5"/>
    <property type="match status" value="1"/>
</dbReference>
<dbReference type="PANTHER" id="PTHR35809:SF1">
    <property type="entry name" value="ARCHAETIDYLSERINE DECARBOXYLASE PROENZYME-RELATED"/>
    <property type="match status" value="1"/>
</dbReference>
<comment type="similarity">
    <text evidence="11">Belongs to the phosphatidylserine decarboxylase family. PSD-A subfamily.</text>
</comment>
<keyword evidence="10 11" id="KW-0670">Pyruvate</keyword>
<protein>
    <recommendedName>
        <fullName evidence="11">Phosphatidylserine decarboxylase proenzyme</fullName>
        <ecNumber evidence="11">4.1.1.65</ecNumber>
    </recommendedName>
    <component>
        <recommendedName>
            <fullName evidence="11">Phosphatidylserine decarboxylase alpha chain</fullName>
        </recommendedName>
    </component>
    <component>
        <recommendedName>
            <fullName evidence="11">Phosphatidylserine decarboxylase beta chain</fullName>
        </recommendedName>
    </component>
</protein>
<feature type="modified residue" description="Pyruvic acid (Ser); by autocatalysis" evidence="11">
    <location>
        <position position="188"/>
    </location>
</feature>
<dbReference type="EC" id="4.1.1.65" evidence="11"/>
<dbReference type="NCBIfam" id="NF003679">
    <property type="entry name" value="PRK05305.1-3"/>
    <property type="match status" value="1"/>
</dbReference>
<feature type="chain" id="PRO_5044942646" description="Phosphatidylserine decarboxylase beta chain" evidence="11">
    <location>
        <begin position="1"/>
        <end position="187"/>
    </location>
</feature>
<dbReference type="Pfam" id="PF02666">
    <property type="entry name" value="PS_Dcarbxylase"/>
    <property type="match status" value="1"/>
</dbReference>
<comment type="catalytic activity">
    <reaction evidence="11">
        <text>a 1,2-diacyl-sn-glycero-3-phospho-L-serine + H(+) = a 1,2-diacyl-sn-glycero-3-phosphoethanolamine + CO2</text>
        <dbReference type="Rhea" id="RHEA:20828"/>
        <dbReference type="ChEBI" id="CHEBI:15378"/>
        <dbReference type="ChEBI" id="CHEBI:16526"/>
        <dbReference type="ChEBI" id="CHEBI:57262"/>
        <dbReference type="ChEBI" id="CHEBI:64612"/>
        <dbReference type="EC" id="4.1.1.65"/>
    </reaction>
</comment>
<comment type="function">
    <text evidence="11">Catalyzes the formation of phosphatidylethanolamine (PtdEtn) from phosphatidylserine (PtdSer).</text>
</comment>
<dbReference type="EMBL" id="JBHTCM010000004">
    <property type="protein sequence ID" value="MFC7332274.1"/>
    <property type="molecule type" value="Genomic_DNA"/>
</dbReference>
<keyword evidence="13" id="KW-1185">Reference proteome</keyword>
<keyword evidence="7 11" id="KW-0594">Phospholipid biosynthesis</keyword>
<feature type="active site" description="Schiff-base intermediate with substrate; via pyruvic acid" evidence="11">
    <location>
        <position position="188"/>
    </location>
</feature>
<comment type="caution">
    <text evidence="12">The sequence shown here is derived from an EMBL/GenBank/DDBJ whole genome shotgun (WGS) entry which is preliminary data.</text>
</comment>
<dbReference type="HAMAP" id="MF_00664">
    <property type="entry name" value="PS_decarb_PSD_A"/>
    <property type="match status" value="1"/>
</dbReference>
<name>A0ABW2KS34_9PROT</name>
<comment type="cofactor">
    <cofactor evidence="11">
        <name>pyruvate</name>
        <dbReference type="ChEBI" id="CHEBI:15361"/>
    </cofactor>
    <text evidence="11">Binds 1 pyruvoyl group covalently per subunit.</text>
</comment>
<keyword evidence="9 11" id="KW-1208">Phospholipid metabolism</keyword>
<dbReference type="InterPro" id="IPR003817">
    <property type="entry name" value="PS_Dcarbxylase"/>
</dbReference>
<evidence type="ECO:0000256" key="4">
    <source>
        <dbReference type="ARBA" id="ARBA00023098"/>
    </source>
</evidence>
<gene>
    <name evidence="11" type="primary">psd</name>
    <name evidence="12" type="ORF">ACFQPS_03805</name>
</gene>
<keyword evidence="8 11" id="KW-0456">Lyase</keyword>
<comment type="pathway">
    <text evidence="11">Phospholipid metabolism; phosphatidylethanolamine biosynthesis; phosphatidylethanolamine from CDP-diacylglycerol: step 2/2.</text>
</comment>
<keyword evidence="1 11" id="KW-1003">Cell membrane</keyword>
<organism evidence="12 13">
    <name type="scientific">Rhodocista pekingensis</name>
    <dbReference type="NCBI Taxonomy" id="201185"/>
    <lineage>
        <taxon>Bacteria</taxon>
        <taxon>Pseudomonadati</taxon>
        <taxon>Pseudomonadota</taxon>
        <taxon>Alphaproteobacteria</taxon>
        <taxon>Rhodospirillales</taxon>
        <taxon>Azospirillaceae</taxon>
        <taxon>Rhodocista</taxon>
    </lineage>
</organism>
<evidence type="ECO:0000256" key="7">
    <source>
        <dbReference type="ARBA" id="ARBA00023209"/>
    </source>
</evidence>
<evidence type="ECO:0000256" key="5">
    <source>
        <dbReference type="ARBA" id="ARBA00023136"/>
    </source>
</evidence>
<evidence type="ECO:0000313" key="13">
    <source>
        <dbReference type="Proteomes" id="UP001596456"/>
    </source>
</evidence>
<dbReference type="NCBIfam" id="NF003677">
    <property type="entry name" value="PRK05305.1-1"/>
    <property type="match status" value="1"/>
</dbReference>
<evidence type="ECO:0000313" key="12">
    <source>
        <dbReference type="EMBL" id="MFC7332274.1"/>
    </source>
</evidence>
<evidence type="ECO:0000256" key="6">
    <source>
        <dbReference type="ARBA" id="ARBA00023145"/>
    </source>
</evidence>
<proteinExistence type="inferred from homology"/>
<accession>A0ABW2KS34</accession>
<evidence type="ECO:0000256" key="3">
    <source>
        <dbReference type="ARBA" id="ARBA00022793"/>
    </source>
</evidence>
<comment type="PTM">
    <text evidence="11">Is synthesized initially as an inactive proenzyme. Formation of the active enzyme involves a self-maturation process in which the active site pyruvoyl group is generated from an internal serine residue via an autocatalytic post-translational modification. Two non-identical subunits are generated from the proenzyme in this reaction, and the pyruvate is formed at the N-terminus of the alpha chain, which is derived from the carboxyl end of the proenzyme. The post-translation cleavage follows an unusual pathway, termed non-hydrolytic serinolysis, in which the side chain hydroxyl group of the serine supplies its oxygen atom to form the C-terminus of the beta chain, while the remainder of the serine residue undergoes an oxidative deamination to produce ammonia and the pyruvoyl prosthetic group on the alpha chain.</text>
</comment>
<evidence type="ECO:0000256" key="1">
    <source>
        <dbReference type="ARBA" id="ARBA00022475"/>
    </source>
</evidence>
<dbReference type="NCBIfam" id="NF003678">
    <property type="entry name" value="PRK05305.1-2"/>
    <property type="match status" value="1"/>
</dbReference>
<dbReference type="PANTHER" id="PTHR35809">
    <property type="entry name" value="ARCHAETIDYLSERINE DECARBOXYLASE PROENZYME-RELATED"/>
    <property type="match status" value="1"/>
</dbReference>
<evidence type="ECO:0000256" key="8">
    <source>
        <dbReference type="ARBA" id="ARBA00023239"/>
    </source>
</evidence>
<keyword evidence="5 11" id="KW-0472">Membrane</keyword>
<keyword evidence="2 11" id="KW-0444">Lipid biosynthesis</keyword>
<keyword evidence="3 11" id="KW-0210">Decarboxylase</keyword>
<evidence type="ECO:0000256" key="11">
    <source>
        <dbReference type="HAMAP-Rule" id="MF_00664"/>
    </source>
</evidence>
<evidence type="ECO:0000256" key="10">
    <source>
        <dbReference type="ARBA" id="ARBA00023317"/>
    </source>
</evidence>
<keyword evidence="4 11" id="KW-0443">Lipid metabolism</keyword>
<dbReference type="RefSeq" id="WP_012566623.1">
    <property type="nucleotide sequence ID" value="NZ_JBHTCM010000004.1"/>
</dbReference>
<feature type="site" description="Cleavage (non-hydrolytic); by autocatalysis" evidence="11">
    <location>
        <begin position="187"/>
        <end position="188"/>
    </location>
</feature>
<dbReference type="Proteomes" id="UP001596456">
    <property type="component" value="Unassembled WGS sequence"/>
</dbReference>
<feature type="chain" id="PRO_5044942645" description="Phosphatidylserine decarboxylase alpha chain" evidence="11">
    <location>
        <begin position="188"/>
        <end position="230"/>
    </location>
</feature>
<sequence>MSALKTVIVPIHRAGWPFIAAFAVVAALLFSLSPALGWIGLGLTGWCAYFFRDPDRVTPVGHGLVVSPADGVVSMITEAAPPPELGMGPEPLPRVSVFLNVFDVHVNRMPVDGVVRAVEYHPGAFLNASLDKASELNERNSVRVVLPDEREVAVVQIAGLVARRIICHIEPGQTVRSGERYGLIRFGSRCDVYLPKGTPPLVCVGQRMVAGETILADLYGVEPARQGEIR</sequence>
<keyword evidence="6 11" id="KW-0865">Zymogen</keyword>
<dbReference type="GO" id="GO:0004609">
    <property type="term" value="F:phosphatidylserine decarboxylase activity"/>
    <property type="evidence" value="ECO:0007669"/>
    <property type="project" value="UniProtKB-EC"/>
</dbReference>
<comment type="subcellular location">
    <subcellularLocation>
        <location evidence="11">Cell membrane</location>
        <topology evidence="11">Peripheral membrane protein</topology>
    </subcellularLocation>
</comment>
<evidence type="ECO:0000256" key="9">
    <source>
        <dbReference type="ARBA" id="ARBA00023264"/>
    </source>
</evidence>